<dbReference type="Gene3D" id="3.40.350.10">
    <property type="entry name" value="Creatinase/prolidase N-terminal domain"/>
    <property type="match status" value="1"/>
</dbReference>
<reference evidence="6" key="1">
    <citation type="journal article" date="2015" name="PeerJ">
        <title>First genomic representation of candidate bacterial phylum KSB3 points to enhanced environmental sensing as a trigger of wastewater bulking.</title>
        <authorList>
            <person name="Sekiguchi Y."/>
            <person name="Ohashi A."/>
            <person name="Parks D.H."/>
            <person name="Yamauchi T."/>
            <person name="Tyson G.W."/>
            <person name="Hugenholtz P."/>
        </authorList>
    </citation>
    <scope>NUCLEOTIDE SEQUENCE [LARGE SCALE GENOMIC DNA]</scope>
</reference>
<dbReference type="GO" id="GO:0046872">
    <property type="term" value="F:metal ion binding"/>
    <property type="evidence" value="ECO:0007669"/>
    <property type="project" value="UniProtKB-KW"/>
</dbReference>
<keyword evidence="2" id="KW-0378">Hydrolase</keyword>
<evidence type="ECO:0000313" key="6">
    <source>
        <dbReference type="EMBL" id="GAK58286.1"/>
    </source>
</evidence>
<sequence>MRKIEDLQSMTAGIIPITLEERQGRIEKACRLMTENRIKAIYLEPGASLFYFTGIAWERSERMMAAVISDQGKIAYVCPAFEEERLRELLLFGDEVRVWEEHENPYALVSEIFKDWGISSGRIGIEESVRFFLYNGIRIAAPHLEFLSADPVTIPCRAVKSPTEIALIQRAMDITVEAYKVCISLLREGMSQAEFCANSIAAHKALGVQGSIEVQFGKSTAFPHGSKEMTYLKQGDVVLMDGGCTLEGYHSDISRTIVFGDPTQRQRDVWNLEKEAQAAAYAAAQLGVPCEDVDAAARKVIVGAGFGPGYKTPGLPHRTGHGIGLEIHEWYHIVQGNKTPLQPGLCFSDEPMIAIYGEFGVRLEDCIYMTEAGPKFFTQPSPCIERPFE</sequence>
<dbReference type="Proteomes" id="UP000030661">
    <property type="component" value="Unassembled WGS sequence"/>
</dbReference>
<dbReference type="eggNOG" id="COG0006">
    <property type="taxonomic scope" value="Bacteria"/>
</dbReference>
<dbReference type="HOGENOM" id="CLU_017266_4_1_0"/>
<dbReference type="PANTHER" id="PTHR46112:SF3">
    <property type="entry name" value="AMINOPEPTIDASE YPDF"/>
    <property type="match status" value="1"/>
</dbReference>
<comment type="similarity">
    <text evidence="3">Belongs to the peptidase M24B family.</text>
</comment>
<dbReference type="PROSITE" id="PS00491">
    <property type="entry name" value="PROLINE_PEPTIDASE"/>
    <property type="match status" value="1"/>
</dbReference>
<dbReference type="SUPFAM" id="SSF55920">
    <property type="entry name" value="Creatinase/aminopeptidase"/>
    <property type="match status" value="1"/>
</dbReference>
<dbReference type="Pfam" id="PF00557">
    <property type="entry name" value="Peptidase_M24"/>
    <property type="match status" value="1"/>
</dbReference>
<dbReference type="PANTHER" id="PTHR46112">
    <property type="entry name" value="AMINOPEPTIDASE"/>
    <property type="match status" value="1"/>
</dbReference>
<dbReference type="InterPro" id="IPR029149">
    <property type="entry name" value="Creatin/AminoP/Spt16_N"/>
</dbReference>
<dbReference type="EMBL" id="DF820467">
    <property type="protein sequence ID" value="GAK58286.1"/>
    <property type="molecule type" value="Genomic_DNA"/>
</dbReference>
<protein>
    <submittedName>
        <fullName evidence="6">Metallopeptidase, M24 family protein</fullName>
    </submittedName>
</protein>
<organism evidence="6">
    <name type="scientific">Vecturithrix granuli</name>
    <dbReference type="NCBI Taxonomy" id="1499967"/>
    <lineage>
        <taxon>Bacteria</taxon>
        <taxon>Candidatus Moduliflexota</taxon>
        <taxon>Candidatus Vecturitrichia</taxon>
        <taxon>Candidatus Vecturitrichales</taxon>
        <taxon>Candidatus Vecturitrichaceae</taxon>
        <taxon>Candidatus Vecturithrix</taxon>
    </lineage>
</organism>
<dbReference type="Pfam" id="PF01321">
    <property type="entry name" value="Creatinase_N"/>
    <property type="match status" value="1"/>
</dbReference>
<evidence type="ECO:0000313" key="7">
    <source>
        <dbReference type="Proteomes" id="UP000030661"/>
    </source>
</evidence>
<proteinExistence type="inferred from homology"/>
<name>A0A081C131_VECG1</name>
<keyword evidence="7" id="KW-1185">Reference proteome</keyword>
<dbReference type="AlphaFoldDB" id="A0A081C131"/>
<dbReference type="GO" id="GO:0016787">
    <property type="term" value="F:hydrolase activity"/>
    <property type="evidence" value="ECO:0007669"/>
    <property type="project" value="UniProtKB-KW"/>
</dbReference>
<dbReference type="SUPFAM" id="SSF53092">
    <property type="entry name" value="Creatinase/prolidase N-terminal domain"/>
    <property type="match status" value="1"/>
</dbReference>
<dbReference type="InterPro" id="IPR050659">
    <property type="entry name" value="Peptidase_M24B"/>
</dbReference>
<dbReference type="Gene3D" id="3.90.230.10">
    <property type="entry name" value="Creatinase/methionine aminopeptidase superfamily"/>
    <property type="match status" value="1"/>
</dbReference>
<evidence type="ECO:0000259" key="4">
    <source>
        <dbReference type="Pfam" id="PF00557"/>
    </source>
</evidence>
<feature type="domain" description="Peptidase M24" evidence="4">
    <location>
        <begin position="167"/>
        <end position="371"/>
    </location>
</feature>
<gene>
    <name evidence="6" type="ORF">U27_05259</name>
</gene>
<evidence type="ECO:0000259" key="5">
    <source>
        <dbReference type="Pfam" id="PF01321"/>
    </source>
</evidence>
<dbReference type="InterPro" id="IPR001131">
    <property type="entry name" value="Peptidase_M24B_aminopep-P_CS"/>
</dbReference>
<keyword evidence="1 3" id="KW-0479">Metal-binding</keyword>
<feature type="domain" description="Creatinase N-terminal" evidence="5">
    <location>
        <begin position="25"/>
        <end position="159"/>
    </location>
</feature>
<evidence type="ECO:0000256" key="1">
    <source>
        <dbReference type="ARBA" id="ARBA00022723"/>
    </source>
</evidence>
<dbReference type="STRING" id="1499967.U27_05259"/>
<dbReference type="InterPro" id="IPR000994">
    <property type="entry name" value="Pept_M24"/>
</dbReference>
<accession>A0A081C131</accession>
<evidence type="ECO:0000256" key="2">
    <source>
        <dbReference type="ARBA" id="ARBA00022801"/>
    </source>
</evidence>
<dbReference type="InterPro" id="IPR036005">
    <property type="entry name" value="Creatinase/aminopeptidase-like"/>
</dbReference>
<evidence type="ECO:0000256" key="3">
    <source>
        <dbReference type="RuleBase" id="RU000590"/>
    </source>
</evidence>
<dbReference type="InterPro" id="IPR000587">
    <property type="entry name" value="Creatinase_N"/>
</dbReference>